<dbReference type="Gene3D" id="1.25.10.10">
    <property type="entry name" value="Leucine-rich Repeat Variant"/>
    <property type="match status" value="1"/>
</dbReference>
<dbReference type="EMBL" id="SIHI01000001">
    <property type="protein sequence ID" value="TWT59079.1"/>
    <property type="molecule type" value="Genomic_DNA"/>
</dbReference>
<organism evidence="5 6">
    <name type="scientific">Thalassoglobus neptunius</name>
    <dbReference type="NCBI Taxonomy" id="1938619"/>
    <lineage>
        <taxon>Bacteria</taxon>
        <taxon>Pseudomonadati</taxon>
        <taxon>Planctomycetota</taxon>
        <taxon>Planctomycetia</taxon>
        <taxon>Planctomycetales</taxon>
        <taxon>Planctomycetaceae</taxon>
        <taxon>Thalassoglobus</taxon>
    </lineage>
</organism>
<dbReference type="PANTHER" id="PTHR33546:SF1">
    <property type="entry name" value="LARGE, MULTIFUNCTIONAL SECRETED PROTEIN"/>
    <property type="match status" value="1"/>
</dbReference>
<feature type="region of interest" description="Disordered" evidence="1">
    <location>
        <begin position="879"/>
        <end position="898"/>
    </location>
</feature>
<dbReference type="Pfam" id="PF13646">
    <property type="entry name" value="HEAT_2"/>
    <property type="match status" value="1"/>
</dbReference>
<dbReference type="InterPro" id="IPR011989">
    <property type="entry name" value="ARM-like"/>
</dbReference>
<evidence type="ECO:0000256" key="1">
    <source>
        <dbReference type="SAM" id="MobiDB-lite"/>
    </source>
</evidence>
<dbReference type="AlphaFoldDB" id="A0A5C5X8N3"/>
<evidence type="ECO:0000259" key="4">
    <source>
        <dbReference type="Pfam" id="PF23500"/>
    </source>
</evidence>
<dbReference type="OrthoDB" id="228131at2"/>
<dbReference type="InterPro" id="IPR055557">
    <property type="entry name" value="DUF7133"/>
</dbReference>
<dbReference type="SUPFAM" id="SSF63829">
    <property type="entry name" value="Calcium-dependent phosphotriesterase"/>
    <property type="match status" value="1"/>
</dbReference>
<dbReference type="CDD" id="cd01834">
    <property type="entry name" value="SGNH_hydrolase_like_2"/>
    <property type="match status" value="1"/>
</dbReference>
<dbReference type="SUPFAM" id="SSF48371">
    <property type="entry name" value="ARM repeat"/>
    <property type="match status" value="1"/>
</dbReference>
<feature type="signal peptide" evidence="2">
    <location>
        <begin position="1"/>
        <end position="22"/>
    </location>
</feature>
<dbReference type="Pfam" id="PF23500">
    <property type="entry name" value="DUF7133"/>
    <property type="match status" value="1"/>
</dbReference>
<dbReference type="RefSeq" id="WP_146509859.1">
    <property type="nucleotide sequence ID" value="NZ_SIHI01000001.1"/>
</dbReference>
<dbReference type="InterPro" id="IPR013428">
    <property type="entry name" value="Membrane-bound_put_N"/>
</dbReference>
<evidence type="ECO:0000313" key="5">
    <source>
        <dbReference type="EMBL" id="TWT59079.1"/>
    </source>
</evidence>
<dbReference type="Pfam" id="PF13472">
    <property type="entry name" value="Lipase_GDSL_2"/>
    <property type="match status" value="1"/>
</dbReference>
<feature type="chain" id="PRO_5022919922" evidence="2">
    <location>
        <begin position="23"/>
        <end position="898"/>
    </location>
</feature>
<dbReference type="NCBIfam" id="TIGR02604">
    <property type="entry name" value="Piru_Ver_Nterm"/>
    <property type="match status" value="1"/>
</dbReference>
<evidence type="ECO:0000256" key="2">
    <source>
        <dbReference type="SAM" id="SignalP"/>
    </source>
</evidence>
<dbReference type="InterPro" id="IPR036514">
    <property type="entry name" value="SGNH_hydro_sf"/>
</dbReference>
<name>A0A5C5X8N3_9PLAN</name>
<protein>
    <submittedName>
        <fullName evidence="5">Uncharacterized protein</fullName>
    </submittedName>
</protein>
<proteinExistence type="predicted"/>
<dbReference type="InterPro" id="IPR016024">
    <property type="entry name" value="ARM-type_fold"/>
</dbReference>
<sequence length="898" mass="101949" precursor="true">MTAFSRILPLLAILITQLPALASEPVEFEKGDKVVILGNTLAERMQHFGYFETRLHHQFPEHQLVVRNLGWSADSIGERLRSQDFHEHGHTLIDHQPNVILAMVGFNESFAGEAGLAQFEKQLAEFLQDLKQLKYPSTTYSRGSYTPKLQDKSGDPHHGVKIVLLTPIANEDLPERGIFAGKQNNPRLRLYSAAMQKVAADEGVLCVDIFTPTHLAMNESTTPWTMNGIHLNETGYQRLSEILEEQLFGTASPWDSEFETLRKEVAEKNQQFFYDYRAVNGYYIYGGRKNPFGVINFPAEFAKLREMIRHRDERIWAVAQGTSVPAAIDDSETGELSEVRTNYTNEISISSPEEAALSFYLSAGFKIELWASEVEFPNLQNPVQFTFDSQGRMYVTTMPSYPMVLPGEQANDKILILSDEDHDGKADTEIVFAKGLYLPTGIELAHGGAYVAQQPNLMFLKDTDNDDVADEYQLRLHGFDSADSHHAISAFELGPGGALYFQEGTFQHSQIETPYGPQQVANSAVFRYEPRREKLDVFVSYDFANPWGHCFDQWGQNFVADASGGANYVGAAFSGEVIHPRKHPVMKEFLVKQWRPTCGCEIVSSWQFPGEMQGDYLLNNCIGFQGVLRYRIQEEGSGFFARPAEPIFRSADPSFRPVDLQFGPDGALYVLDWFNPLVGHMQHSLRDPNRDKQHGRIWKVTYQDRPMVESQNLASITIPELLDQLQQHEDRTRYRTRRELGQRDKQDVLSAIDSLVAQTSEETLSGQKLLLECLWVKQHHDAIDEALLDRVLAAPDGRVRAAAVRVLCYWRDRINDPLSKLQLAMHDEHPRVRLEVLRALSFFHEERALEIAVESLIYEQDTYLEYTLAETLETLQNRFDANSPPLSSDDPISKEDSE</sequence>
<feature type="domain" description="SGNH hydrolase-type esterase" evidence="3">
    <location>
        <begin position="49"/>
        <end position="238"/>
    </location>
</feature>
<dbReference type="Gene3D" id="3.40.50.1110">
    <property type="entry name" value="SGNH hydrolase"/>
    <property type="match status" value="1"/>
</dbReference>
<comment type="caution">
    <text evidence="5">The sequence shown here is derived from an EMBL/GenBank/DDBJ whole genome shotgun (WGS) entry which is preliminary data.</text>
</comment>
<dbReference type="InterPro" id="IPR013830">
    <property type="entry name" value="SGNH_hydro"/>
</dbReference>
<gene>
    <name evidence="5" type="ORF">KOR42_24680</name>
</gene>
<accession>A0A5C5X8N3</accession>
<dbReference type="GO" id="GO:0016788">
    <property type="term" value="F:hydrolase activity, acting on ester bonds"/>
    <property type="evidence" value="ECO:0007669"/>
    <property type="project" value="UniProtKB-ARBA"/>
</dbReference>
<dbReference type="Proteomes" id="UP000317243">
    <property type="component" value="Unassembled WGS sequence"/>
</dbReference>
<keyword evidence="6" id="KW-1185">Reference proteome</keyword>
<dbReference type="PANTHER" id="PTHR33546">
    <property type="entry name" value="LARGE, MULTIFUNCTIONAL SECRETED PROTEIN-RELATED"/>
    <property type="match status" value="1"/>
</dbReference>
<evidence type="ECO:0000313" key="6">
    <source>
        <dbReference type="Proteomes" id="UP000317243"/>
    </source>
</evidence>
<dbReference type="Gene3D" id="2.120.10.30">
    <property type="entry name" value="TolB, C-terminal domain"/>
    <property type="match status" value="1"/>
</dbReference>
<feature type="domain" description="DUF7133" evidence="4">
    <location>
        <begin position="351"/>
        <end position="704"/>
    </location>
</feature>
<dbReference type="SUPFAM" id="SSF52266">
    <property type="entry name" value="SGNH hydrolase"/>
    <property type="match status" value="1"/>
</dbReference>
<dbReference type="InterPro" id="IPR011042">
    <property type="entry name" value="6-blade_b-propeller_TolB-like"/>
</dbReference>
<reference evidence="5 6" key="1">
    <citation type="submission" date="2019-02" db="EMBL/GenBank/DDBJ databases">
        <title>Deep-cultivation of Planctomycetes and their phenomic and genomic characterization uncovers novel biology.</title>
        <authorList>
            <person name="Wiegand S."/>
            <person name="Jogler M."/>
            <person name="Boedeker C."/>
            <person name="Pinto D."/>
            <person name="Vollmers J."/>
            <person name="Rivas-Marin E."/>
            <person name="Kohn T."/>
            <person name="Peeters S.H."/>
            <person name="Heuer A."/>
            <person name="Rast P."/>
            <person name="Oberbeckmann S."/>
            <person name="Bunk B."/>
            <person name="Jeske O."/>
            <person name="Meyerdierks A."/>
            <person name="Storesund J.E."/>
            <person name="Kallscheuer N."/>
            <person name="Luecker S."/>
            <person name="Lage O.M."/>
            <person name="Pohl T."/>
            <person name="Merkel B.J."/>
            <person name="Hornburger P."/>
            <person name="Mueller R.-W."/>
            <person name="Bruemmer F."/>
            <person name="Labrenz M."/>
            <person name="Spormann A.M."/>
            <person name="Op Den Camp H."/>
            <person name="Overmann J."/>
            <person name="Amann R."/>
            <person name="Jetten M.S.M."/>
            <person name="Mascher T."/>
            <person name="Medema M.H."/>
            <person name="Devos D.P."/>
            <person name="Kaster A.-K."/>
            <person name="Ovreas L."/>
            <person name="Rohde M."/>
            <person name="Galperin M.Y."/>
            <person name="Jogler C."/>
        </authorList>
    </citation>
    <scope>NUCLEOTIDE SEQUENCE [LARGE SCALE GENOMIC DNA]</scope>
    <source>
        <strain evidence="5 6">KOR42</strain>
    </source>
</reference>
<keyword evidence="2" id="KW-0732">Signal</keyword>
<evidence type="ECO:0000259" key="3">
    <source>
        <dbReference type="Pfam" id="PF13472"/>
    </source>
</evidence>